<dbReference type="InterPro" id="IPR029058">
    <property type="entry name" value="AB_hydrolase_fold"/>
</dbReference>
<evidence type="ECO:0000313" key="5">
    <source>
        <dbReference type="EMBL" id="AGH47696.1"/>
    </source>
</evidence>
<dbReference type="KEGG" id="gps:C427_5602"/>
<dbReference type="RefSeq" id="WP_007636639.1">
    <property type="nucleotide sequence ID" value="NC_020514.1"/>
</dbReference>
<evidence type="ECO:0000256" key="2">
    <source>
        <dbReference type="ARBA" id="ARBA00022963"/>
    </source>
</evidence>
<dbReference type="PATRIC" id="fig|1129794.4.peg.5579"/>
<feature type="domain" description="PET hydrolase/cutinase-like" evidence="4">
    <location>
        <begin position="122"/>
        <end position="237"/>
    </location>
</feature>
<keyword evidence="1 5" id="KW-0378">Hydrolase</keyword>
<dbReference type="SUPFAM" id="SSF53474">
    <property type="entry name" value="alpha/beta-Hydrolases"/>
    <property type="match status" value="1"/>
</dbReference>
<dbReference type="GO" id="GO:0016042">
    <property type="term" value="P:lipid catabolic process"/>
    <property type="evidence" value="ECO:0007669"/>
    <property type="project" value="UniProtKB-KW"/>
</dbReference>
<organism evidence="5 6">
    <name type="scientific">Paraglaciecola psychrophila 170</name>
    <dbReference type="NCBI Taxonomy" id="1129794"/>
    <lineage>
        <taxon>Bacteria</taxon>
        <taxon>Pseudomonadati</taxon>
        <taxon>Pseudomonadota</taxon>
        <taxon>Gammaproteobacteria</taxon>
        <taxon>Alteromonadales</taxon>
        <taxon>Alteromonadaceae</taxon>
        <taxon>Paraglaciecola</taxon>
    </lineage>
</organism>
<dbReference type="PANTHER" id="PTHR10272">
    <property type="entry name" value="PLATELET-ACTIVATING FACTOR ACETYLHYDROLASE"/>
    <property type="match status" value="1"/>
</dbReference>
<accession>K6ZLN9</accession>
<keyword evidence="6" id="KW-1185">Reference proteome</keyword>
<evidence type="ECO:0000259" key="4">
    <source>
        <dbReference type="Pfam" id="PF12740"/>
    </source>
</evidence>
<dbReference type="Pfam" id="PF12740">
    <property type="entry name" value="PETase"/>
    <property type="match status" value="1"/>
</dbReference>
<dbReference type="EMBL" id="CP003837">
    <property type="protein sequence ID" value="AGH47696.1"/>
    <property type="molecule type" value="Genomic_DNA"/>
</dbReference>
<protein>
    <submittedName>
        <fullName evidence="5">Dienelactone hydrolase-like protein</fullName>
    </submittedName>
</protein>
<dbReference type="Proteomes" id="UP000011864">
    <property type="component" value="Chromosome"/>
</dbReference>
<dbReference type="OrthoDB" id="9814760at2"/>
<evidence type="ECO:0000256" key="1">
    <source>
        <dbReference type="ARBA" id="ARBA00022801"/>
    </source>
</evidence>
<keyword evidence="3" id="KW-0443">Lipid metabolism</keyword>
<sequence>MFCGVITRFFSICIVCGISINIFAENRIDTQRSDAPELAAYGQYSVGVKTLEIIHAQQLDIVKIDIDELKLTSQPKYDRPLTLEVWYPAIKDSQGNTSLDVYLRDGKTKVSIQGKAVRDAKPLNSSQQYPLVILSHGYPGNRYLMSHLAENIASKGYVVVSIDHTDSTYRSQAAFGSTLLNRPLDQLFTLDQIQLMSKDNSSFLYDLVNTQNTALIGFSMGGYGAVISAGGSVTQKAVDFPWGLPDKALGIYQNLNEKQKFPDPRLKTVIAFAPWGMNYGVWDQKTLKGVKVPIFFVAGSVDDVSGYETGVRAIWQGTTSVDRALLTFNNANHSAGAPMPAPDESNVYDEAIGINISEHYTDAVWDTVRMNNISQHFVTAWLEKYLKDNSDMDVFLNLKANSNDGVWSKYEKGQAKAEHSHWAGFKNRTAKGLKFEKLAKGEQ</sequence>
<evidence type="ECO:0000313" key="6">
    <source>
        <dbReference type="Proteomes" id="UP000011864"/>
    </source>
</evidence>
<evidence type="ECO:0000256" key="3">
    <source>
        <dbReference type="ARBA" id="ARBA00023098"/>
    </source>
</evidence>
<dbReference type="InterPro" id="IPR041127">
    <property type="entry name" value="PET_hydrolase/cutinase-like"/>
</dbReference>
<dbReference type="HOGENOM" id="CLU_627961_0_0_6"/>
<dbReference type="GO" id="GO:0003847">
    <property type="term" value="F:1-alkyl-2-acetylglycerophosphocholine esterase activity"/>
    <property type="evidence" value="ECO:0007669"/>
    <property type="project" value="TreeGrafter"/>
</dbReference>
<name>K6ZLN9_9ALTE</name>
<dbReference type="STRING" id="1129794.C427_5602"/>
<dbReference type="AlphaFoldDB" id="K6ZLN9"/>
<dbReference type="PANTHER" id="PTHR10272:SF0">
    <property type="entry name" value="PLATELET-ACTIVATING FACTOR ACETYLHYDROLASE"/>
    <property type="match status" value="1"/>
</dbReference>
<proteinExistence type="predicted"/>
<dbReference type="Gene3D" id="3.40.50.1820">
    <property type="entry name" value="alpha/beta hydrolase"/>
    <property type="match status" value="1"/>
</dbReference>
<dbReference type="eggNOG" id="COG4188">
    <property type="taxonomic scope" value="Bacteria"/>
</dbReference>
<gene>
    <name evidence="5" type="ORF">C427_5602</name>
</gene>
<keyword evidence="2" id="KW-0442">Lipid degradation</keyword>
<reference evidence="5 6" key="1">
    <citation type="journal article" date="2013" name="Genome Announc.">
        <title>Complete Genome Sequence of Glaciecola psychrophila Strain 170T.</title>
        <authorList>
            <person name="Yin J."/>
            <person name="Chen J."/>
            <person name="Liu G."/>
            <person name="Yu Y."/>
            <person name="Song L."/>
            <person name="Wang X."/>
            <person name="Qu X."/>
        </authorList>
    </citation>
    <scope>NUCLEOTIDE SEQUENCE [LARGE SCALE GENOMIC DNA]</scope>
    <source>
        <strain evidence="5 6">170</strain>
    </source>
</reference>